<keyword evidence="2" id="KW-1185">Reference proteome</keyword>
<proteinExistence type="predicted"/>
<dbReference type="AlphaFoldDB" id="A0A4C1TPS9"/>
<dbReference type="EMBL" id="BGZK01000075">
    <property type="protein sequence ID" value="GBP15958.1"/>
    <property type="molecule type" value="Genomic_DNA"/>
</dbReference>
<sequence>MLRKIPYNSYKSRGAFCPDDHTVRYGYCPENPAINGGDVSNSPLAMFTPRHPCLNSKLVPLYASPCGEERGCAGAGTGPARDRSDIAEEQTSRLVITEMVTAAHATTTTDESPVRFGLLGGNSIWHNYNK</sequence>
<gene>
    <name evidence="1" type="ORF">EVAR_12540_1</name>
</gene>
<reference evidence="1 2" key="1">
    <citation type="journal article" date="2019" name="Commun. Biol.">
        <title>The bagworm genome reveals a unique fibroin gene that provides high tensile strength.</title>
        <authorList>
            <person name="Kono N."/>
            <person name="Nakamura H."/>
            <person name="Ohtoshi R."/>
            <person name="Tomita M."/>
            <person name="Numata K."/>
            <person name="Arakawa K."/>
        </authorList>
    </citation>
    <scope>NUCLEOTIDE SEQUENCE [LARGE SCALE GENOMIC DNA]</scope>
</reference>
<organism evidence="1 2">
    <name type="scientific">Eumeta variegata</name>
    <name type="common">Bagworm moth</name>
    <name type="synonym">Eumeta japonica</name>
    <dbReference type="NCBI Taxonomy" id="151549"/>
    <lineage>
        <taxon>Eukaryota</taxon>
        <taxon>Metazoa</taxon>
        <taxon>Ecdysozoa</taxon>
        <taxon>Arthropoda</taxon>
        <taxon>Hexapoda</taxon>
        <taxon>Insecta</taxon>
        <taxon>Pterygota</taxon>
        <taxon>Neoptera</taxon>
        <taxon>Endopterygota</taxon>
        <taxon>Lepidoptera</taxon>
        <taxon>Glossata</taxon>
        <taxon>Ditrysia</taxon>
        <taxon>Tineoidea</taxon>
        <taxon>Psychidae</taxon>
        <taxon>Oiketicinae</taxon>
        <taxon>Eumeta</taxon>
    </lineage>
</organism>
<comment type="caution">
    <text evidence="1">The sequence shown here is derived from an EMBL/GenBank/DDBJ whole genome shotgun (WGS) entry which is preliminary data.</text>
</comment>
<name>A0A4C1TPS9_EUMVA</name>
<evidence type="ECO:0000313" key="2">
    <source>
        <dbReference type="Proteomes" id="UP000299102"/>
    </source>
</evidence>
<dbReference type="Proteomes" id="UP000299102">
    <property type="component" value="Unassembled WGS sequence"/>
</dbReference>
<protein>
    <submittedName>
        <fullName evidence="1">Uncharacterized protein</fullName>
    </submittedName>
</protein>
<accession>A0A4C1TPS9</accession>
<evidence type="ECO:0000313" key="1">
    <source>
        <dbReference type="EMBL" id="GBP15958.1"/>
    </source>
</evidence>